<dbReference type="EMBL" id="CABMJJ010000009">
    <property type="protein sequence ID" value="VVC03818.1"/>
    <property type="molecule type" value="Genomic_DNA"/>
</dbReference>
<accession>A0A5E4LRP8</accession>
<dbReference type="GO" id="GO:1902600">
    <property type="term" value="P:proton transmembrane transport"/>
    <property type="evidence" value="ECO:0007669"/>
    <property type="project" value="InterPro"/>
</dbReference>
<sequence length="392" mass="42413">MYELFFVLGLTIFAGFLATAIFERVHISQVILLMAFGFLLGPIFHIIDVSEGSIIVSIMPFVATLALIVLLFDAGLMIDIFSVAKAIPKGTLFTFLVFILGLIFVTAFTAIALAWPILHGVLLGAVVGGTSSAIVITMVEKIKIGRETKSLLTVESTITDALCIIVAVLVIQLIVTNQALEPGVIVNLLLSSFSLAVLVGCICAIAWVFLIQKFSVTKYAYMLTLALVFGVYAITEAVKANGGFAVFVFGLVLGNSRELGKLLNLDVGLTVNPTIQLFQEEITFFVRTFFFVYIGLLFSLTYFTQQIVAVSTVLIVIFLIARWVGQKITLGDLPVKDRNIVISVLPRGLAAAVLATMPLTNGIMIQDFQPIAFGVILLSNIVATLGIFVFDK</sequence>
<keyword evidence="3" id="KW-0050">Antiport</keyword>
<proteinExistence type="predicted"/>
<keyword evidence="8 9" id="KW-0472">Membrane</keyword>
<reference evidence="11 12" key="1">
    <citation type="submission" date="2019-08" db="EMBL/GenBank/DDBJ databases">
        <authorList>
            <person name="Vazquez-Campos X."/>
        </authorList>
    </citation>
    <scope>NUCLEOTIDE SEQUENCE [LARGE SCALE GENOMIC DNA]</scope>
    <source>
        <strain evidence="11">LFW-283_2</strain>
    </source>
</reference>
<feature type="transmembrane region" description="Helical" evidence="9">
    <location>
        <begin position="121"/>
        <end position="139"/>
    </location>
</feature>
<dbReference type="Gene3D" id="1.20.1530.20">
    <property type="match status" value="1"/>
</dbReference>
<feature type="transmembrane region" description="Helical" evidence="9">
    <location>
        <begin position="151"/>
        <end position="175"/>
    </location>
</feature>
<feature type="transmembrane region" description="Helical" evidence="9">
    <location>
        <begin position="187"/>
        <end position="209"/>
    </location>
</feature>
<comment type="subcellular location">
    <subcellularLocation>
        <location evidence="1">Cell membrane</location>
        <topology evidence="1">Multi-pass membrane protein</topology>
    </subcellularLocation>
</comment>
<keyword evidence="4" id="KW-1003">Cell membrane</keyword>
<evidence type="ECO:0000256" key="4">
    <source>
        <dbReference type="ARBA" id="ARBA00022475"/>
    </source>
</evidence>
<keyword evidence="6 9" id="KW-1133">Transmembrane helix</keyword>
<feature type="transmembrane region" description="Helical" evidence="9">
    <location>
        <begin position="216"/>
        <end position="234"/>
    </location>
</feature>
<evidence type="ECO:0000256" key="9">
    <source>
        <dbReference type="SAM" id="Phobius"/>
    </source>
</evidence>
<dbReference type="Pfam" id="PF00999">
    <property type="entry name" value="Na_H_Exchanger"/>
    <property type="match status" value="1"/>
</dbReference>
<dbReference type="GO" id="GO:0015297">
    <property type="term" value="F:antiporter activity"/>
    <property type="evidence" value="ECO:0007669"/>
    <property type="project" value="UniProtKB-KW"/>
</dbReference>
<comment type="caution">
    <text evidence="11">The sequence shown here is derived from an EMBL/GenBank/DDBJ whole genome shotgun (WGS) entry which is preliminary data.</text>
</comment>
<evidence type="ECO:0000256" key="2">
    <source>
        <dbReference type="ARBA" id="ARBA00022448"/>
    </source>
</evidence>
<dbReference type="GO" id="GO:0005886">
    <property type="term" value="C:plasma membrane"/>
    <property type="evidence" value="ECO:0007669"/>
    <property type="project" value="UniProtKB-SubCell"/>
</dbReference>
<organism evidence="11 12">
    <name type="scientific">Candidatus Bilamarchaeum dharawalense</name>
    <dbReference type="NCBI Taxonomy" id="2885759"/>
    <lineage>
        <taxon>Archaea</taxon>
        <taxon>Candidatus Micrarchaeota</taxon>
        <taxon>Candidatus Micrarchaeia</taxon>
        <taxon>Candidatus Anstonellales</taxon>
        <taxon>Candidatus Bilamarchaeaceae</taxon>
        <taxon>Candidatus Bilamarchaeum</taxon>
    </lineage>
</organism>
<name>A0A5E4LRP8_9ARCH</name>
<evidence type="ECO:0000256" key="6">
    <source>
        <dbReference type="ARBA" id="ARBA00022989"/>
    </source>
</evidence>
<protein>
    <submittedName>
        <fullName evidence="11">K(+)/H(+) antiporter NhaP2</fullName>
    </submittedName>
</protein>
<feature type="transmembrane region" description="Helical" evidence="9">
    <location>
        <begin position="92"/>
        <end position="115"/>
    </location>
</feature>
<evidence type="ECO:0000259" key="10">
    <source>
        <dbReference type="Pfam" id="PF00999"/>
    </source>
</evidence>
<dbReference type="PANTHER" id="PTHR32507:SF0">
    <property type="entry name" value="NA(+)_H(+) ANTIPORTER 2-RELATED"/>
    <property type="match status" value="1"/>
</dbReference>
<evidence type="ECO:0000256" key="3">
    <source>
        <dbReference type="ARBA" id="ARBA00022449"/>
    </source>
</evidence>
<evidence type="ECO:0000313" key="12">
    <source>
        <dbReference type="Proteomes" id="UP000789941"/>
    </source>
</evidence>
<keyword evidence="7" id="KW-0406">Ion transport</keyword>
<gene>
    <name evidence="11" type="primary">nhaP2</name>
    <name evidence="11" type="ORF">LFW2832_00559</name>
</gene>
<feature type="domain" description="Cation/H+ exchanger transmembrane" evidence="10">
    <location>
        <begin position="16"/>
        <end position="388"/>
    </location>
</feature>
<evidence type="ECO:0000313" key="11">
    <source>
        <dbReference type="EMBL" id="VVC03818.1"/>
    </source>
</evidence>
<dbReference type="Proteomes" id="UP000789941">
    <property type="component" value="Unassembled WGS sequence"/>
</dbReference>
<dbReference type="AlphaFoldDB" id="A0A5E4LRP8"/>
<feature type="transmembrane region" description="Helical" evidence="9">
    <location>
        <begin position="307"/>
        <end position="324"/>
    </location>
</feature>
<keyword evidence="5 9" id="KW-0812">Transmembrane</keyword>
<evidence type="ECO:0000256" key="7">
    <source>
        <dbReference type="ARBA" id="ARBA00023065"/>
    </source>
</evidence>
<evidence type="ECO:0000256" key="5">
    <source>
        <dbReference type="ARBA" id="ARBA00022692"/>
    </source>
</evidence>
<dbReference type="PANTHER" id="PTHR32507">
    <property type="entry name" value="NA(+)/H(+) ANTIPORTER 1"/>
    <property type="match status" value="1"/>
</dbReference>
<dbReference type="InterPro" id="IPR038770">
    <property type="entry name" value="Na+/solute_symporter_sf"/>
</dbReference>
<feature type="transmembrane region" description="Helical" evidence="9">
    <location>
        <begin position="284"/>
        <end position="301"/>
    </location>
</feature>
<keyword evidence="2" id="KW-0813">Transport</keyword>
<feature type="transmembrane region" description="Helical" evidence="9">
    <location>
        <begin position="371"/>
        <end position="390"/>
    </location>
</feature>
<evidence type="ECO:0000256" key="8">
    <source>
        <dbReference type="ARBA" id="ARBA00023136"/>
    </source>
</evidence>
<evidence type="ECO:0000256" key="1">
    <source>
        <dbReference type="ARBA" id="ARBA00004651"/>
    </source>
</evidence>
<feature type="transmembrane region" description="Helical" evidence="9">
    <location>
        <begin position="6"/>
        <end position="23"/>
    </location>
</feature>
<feature type="transmembrane region" description="Helical" evidence="9">
    <location>
        <begin position="30"/>
        <end position="47"/>
    </location>
</feature>
<dbReference type="InterPro" id="IPR006153">
    <property type="entry name" value="Cation/H_exchanger_TM"/>
</dbReference>